<dbReference type="STRING" id="448386.A0A2V3J1D5"/>
<reference evidence="3 4" key="1">
    <citation type="journal article" date="2018" name="Mol. Biol. Evol.">
        <title>Analysis of the draft genome of the red seaweed Gracilariopsis chorda provides insights into genome size evolution in Rhodophyta.</title>
        <authorList>
            <person name="Lee J."/>
            <person name="Yang E.C."/>
            <person name="Graf L."/>
            <person name="Yang J.H."/>
            <person name="Qiu H."/>
            <person name="Zel Zion U."/>
            <person name="Chan C.X."/>
            <person name="Stephens T.G."/>
            <person name="Weber A.P.M."/>
            <person name="Boo G.H."/>
            <person name="Boo S.M."/>
            <person name="Kim K.M."/>
            <person name="Shin Y."/>
            <person name="Jung M."/>
            <person name="Lee S.J."/>
            <person name="Yim H.S."/>
            <person name="Lee J.H."/>
            <person name="Bhattacharya D."/>
            <person name="Yoon H.S."/>
        </authorList>
    </citation>
    <scope>NUCLEOTIDE SEQUENCE [LARGE SCALE GENOMIC DNA]</scope>
    <source>
        <strain evidence="3 4">SKKU-2015</strain>
        <tissue evidence="3">Whole body</tissue>
    </source>
</reference>
<organism evidence="3 4">
    <name type="scientific">Gracilariopsis chorda</name>
    <dbReference type="NCBI Taxonomy" id="448386"/>
    <lineage>
        <taxon>Eukaryota</taxon>
        <taxon>Rhodophyta</taxon>
        <taxon>Florideophyceae</taxon>
        <taxon>Rhodymeniophycidae</taxon>
        <taxon>Gracilariales</taxon>
        <taxon>Gracilariaceae</taxon>
        <taxon>Gracilariopsis</taxon>
    </lineage>
</organism>
<dbReference type="InterPro" id="IPR045294">
    <property type="entry name" value="Complex1_LYR_LYRM1"/>
</dbReference>
<dbReference type="EMBL" id="NBIV01000020">
    <property type="protein sequence ID" value="PXF47767.1"/>
    <property type="molecule type" value="Genomic_DNA"/>
</dbReference>
<comment type="caution">
    <text evidence="3">The sequence shown here is derived from an EMBL/GenBank/DDBJ whole genome shotgun (WGS) entry which is preliminary data.</text>
</comment>
<dbReference type="InterPro" id="IPR040330">
    <property type="entry name" value="LYRM1"/>
</dbReference>
<evidence type="ECO:0000313" key="4">
    <source>
        <dbReference type="Proteomes" id="UP000247409"/>
    </source>
</evidence>
<sequence>MKYRKQVLSLYRRALRLSRTWAEPSERSYIANEARTLVRSNRNIQSLDVIAEKVQEFEARLTTGVHYQIPYPRPTNVVPGATGKDPEVITPVYLNSYQQVQNMNRKTAREKPEYDG</sequence>
<evidence type="ECO:0000259" key="2">
    <source>
        <dbReference type="Pfam" id="PF05347"/>
    </source>
</evidence>
<evidence type="ECO:0000256" key="1">
    <source>
        <dbReference type="ARBA" id="ARBA00009508"/>
    </source>
</evidence>
<dbReference type="PANTHER" id="PTHR14273:SF0">
    <property type="entry name" value="LYR MOTIF-CONTAINING PROTEIN 1"/>
    <property type="match status" value="1"/>
</dbReference>
<accession>A0A2V3J1D5</accession>
<dbReference type="GO" id="GO:0005739">
    <property type="term" value="C:mitochondrion"/>
    <property type="evidence" value="ECO:0007669"/>
    <property type="project" value="TreeGrafter"/>
</dbReference>
<dbReference type="AlphaFoldDB" id="A0A2V3J1D5"/>
<feature type="domain" description="Complex 1 LYR protein" evidence="2">
    <location>
        <begin position="5"/>
        <end position="61"/>
    </location>
</feature>
<proteinExistence type="inferred from homology"/>
<comment type="similarity">
    <text evidence="1">Belongs to the complex I LYR family.</text>
</comment>
<dbReference type="InterPro" id="IPR008011">
    <property type="entry name" value="Complex1_LYR_dom"/>
</dbReference>
<keyword evidence="4" id="KW-1185">Reference proteome</keyword>
<dbReference type="CDD" id="cd20261">
    <property type="entry name" value="Complex1_LYR_LYRM1"/>
    <property type="match status" value="1"/>
</dbReference>
<dbReference type="Pfam" id="PF05347">
    <property type="entry name" value="Complex1_LYR"/>
    <property type="match status" value="1"/>
</dbReference>
<name>A0A2V3J1D5_9FLOR</name>
<evidence type="ECO:0000313" key="3">
    <source>
        <dbReference type="EMBL" id="PXF47767.1"/>
    </source>
</evidence>
<dbReference type="OrthoDB" id="275715at2759"/>
<gene>
    <name evidence="3" type="ORF">BWQ96_02449</name>
</gene>
<dbReference type="PANTHER" id="PTHR14273">
    <property type="entry name" value="LYR MOTIF-CONTAINING PROTEIN 1"/>
    <property type="match status" value="1"/>
</dbReference>
<protein>
    <submittedName>
        <fullName evidence="3">LYR motif-containing protein 1</fullName>
    </submittedName>
</protein>
<dbReference type="Proteomes" id="UP000247409">
    <property type="component" value="Unassembled WGS sequence"/>
</dbReference>